<dbReference type="Proteomes" id="UP000295497">
    <property type="component" value="Chromosome"/>
</dbReference>
<name>A0A4P2QIM9_SORCE</name>
<dbReference type="InterPro" id="IPR024370">
    <property type="entry name" value="PBP_domain"/>
</dbReference>
<dbReference type="PANTHER" id="PTHR30570:SF1">
    <property type="entry name" value="PHOSPHATE-BINDING PROTEIN PSTS"/>
    <property type="match status" value="1"/>
</dbReference>
<feature type="signal peptide" evidence="2">
    <location>
        <begin position="1"/>
        <end position="21"/>
    </location>
</feature>
<gene>
    <name evidence="4" type="ORF">SOCE836_018830</name>
</gene>
<evidence type="ECO:0000313" key="4">
    <source>
        <dbReference type="EMBL" id="AUX29790.1"/>
    </source>
</evidence>
<dbReference type="EMBL" id="CP012672">
    <property type="protein sequence ID" value="AUX29790.1"/>
    <property type="molecule type" value="Genomic_DNA"/>
</dbReference>
<feature type="chain" id="PRO_5020656521" description="PBP domain-containing protein" evidence="2">
    <location>
        <begin position="22"/>
        <end position="370"/>
    </location>
</feature>
<sequence length="370" mass="39033">MNKMGKLVLSALSVVSFAACAVNSTDQAEVVGESEQALVNTLTTTNGFFGSDTLRNVITQAVLESGANLTYLGTGSGNGENCLRGSAPSPGVAYEGVNYCNGTVEQTIAPMSRPLKNPQECEAQHAVGKDAIALWTKSTQTADDLAHDDVADAFCGTHLNGSGKRDGTVCPVDLWSEISPGGSTNPSHPIVLVRRDDASGTTEVFKEKNNCSAFCSNVKVVEDGGPGIGCRYTDDAPGTSSITGAGMPGPGPWLALVTDSVTDCIGKIAASNADVLAYAGLDADESGNKALEIDGVEPEAETIRDGSYYYSRCLFINEGCGDRDPEESVFMDWVFNTDSVRFEEVLEDHEFFACTDLEDPGHEPFDCTCN</sequence>
<evidence type="ECO:0000256" key="1">
    <source>
        <dbReference type="ARBA" id="ARBA00022729"/>
    </source>
</evidence>
<evidence type="ECO:0000313" key="5">
    <source>
        <dbReference type="Proteomes" id="UP000295497"/>
    </source>
</evidence>
<evidence type="ECO:0000256" key="2">
    <source>
        <dbReference type="SAM" id="SignalP"/>
    </source>
</evidence>
<dbReference type="InterPro" id="IPR050811">
    <property type="entry name" value="Phosphate_ABC_transporter"/>
</dbReference>
<dbReference type="PROSITE" id="PS51257">
    <property type="entry name" value="PROKAR_LIPOPROTEIN"/>
    <property type="match status" value="1"/>
</dbReference>
<feature type="domain" description="PBP" evidence="3">
    <location>
        <begin position="34"/>
        <end position="315"/>
    </location>
</feature>
<keyword evidence="1 2" id="KW-0732">Signal</keyword>
<dbReference type="Gene3D" id="3.40.190.10">
    <property type="entry name" value="Periplasmic binding protein-like II"/>
    <property type="match status" value="4"/>
</dbReference>
<dbReference type="SUPFAM" id="SSF53850">
    <property type="entry name" value="Periplasmic binding protein-like II"/>
    <property type="match status" value="1"/>
</dbReference>
<accession>A0A4P2QIM9</accession>
<dbReference type="AlphaFoldDB" id="A0A4P2QIM9"/>
<reference evidence="4 5" key="1">
    <citation type="submission" date="2015-09" db="EMBL/GenBank/DDBJ databases">
        <title>Sorangium comparison.</title>
        <authorList>
            <person name="Zaburannyi N."/>
            <person name="Bunk B."/>
            <person name="Overmann J."/>
            <person name="Mueller R."/>
        </authorList>
    </citation>
    <scope>NUCLEOTIDE SEQUENCE [LARGE SCALE GENOMIC DNA]</scope>
    <source>
        <strain evidence="4 5">So ce836</strain>
    </source>
</reference>
<organism evidence="4 5">
    <name type="scientific">Sorangium cellulosum</name>
    <name type="common">Polyangium cellulosum</name>
    <dbReference type="NCBI Taxonomy" id="56"/>
    <lineage>
        <taxon>Bacteria</taxon>
        <taxon>Pseudomonadati</taxon>
        <taxon>Myxococcota</taxon>
        <taxon>Polyangia</taxon>
        <taxon>Polyangiales</taxon>
        <taxon>Polyangiaceae</taxon>
        <taxon>Sorangium</taxon>
    </lineage>
</organism>
<proteinExistence type="predicted"/>
<evidence type="ECO:0000259" key="3">
    <source>
        <dbReference type="Pfam" id="PF12849"/>
    </source>
</evidence>
<dbReference type="PANTHER" id="PTHR30570">
    <property type="entry name" value="PERIPLASMIC PHOSPHATE BINDING COMPONENT OF PHOSPHATE ABC TRANSPORTER"/>
    <property type="match status" value="1"/>
</dbReference>
<protein>
    <recommendedName>
        <fullName evidence="3">PBP domain-containing protein</fullName>
    </recommendedName>
</protein>
<dbReference type="Pfam" id="PF12849">
    <property type="entry name" value="PBP_like_2"/>
    <property type="match status" value="1"/>
</dbReference>